<comment type="caution">
    <text evidence="5">The sequence shown here is derived from an EMBL/GenBank/DDBJ whole genome shotgun (WGS) entry which is preliminary data.</text>
</comment>
<sequence length="457" mass="46839">MKLHPHLFLTLATLGLAPGGLALGSSIPWLGLPLLALGLFGLLRLCRQPVPPPQPVPEAAPAPAPPPPVADRTSAVEAMATRIEAEAGEAVAEVNAAARDLQAELDQLETSGMELEHQMQAARGDSERGAAEAAIAAEATDAILKVVQDLTGEVSRAAATSRAMAERGEEAQRLVAELLVAAGEINAVTRLIAGIAGQTNLLALNATIEAARAGEAGKGFAVVAGEVKQLAAEAAKANAAIAERIAAVLDRVTRTTQAVDTILAGVRDLAGISATVEQAMSLQAETAASVARAAEDASRAAQAATAKVVGAAAKLDDNRMSIGMMHGTSGQVAAAIDGLQGRLVGLVRATLEEGDRRHYPRIPVRCRCTVLPSGSKEAVAGQVANLSLGGAKVYSRAAVASGDLVRLTIDGLPDFACRVVGMSDGLQLAFVFPDTATERELQSRLKAFLSALQSEAA</sequence>
<organism evidence="5 6">
    <name type="scientific">Belnapia arida</name>
    <dbReference type="NCBI Taxonomy" id="2804533"/>
    <lineage>
        <taxon>Bacteria</taxon>
        <taxon>Pseudomonadati</taxon>
        <taxon>Pseudomonadota</taxon>
        <taxon>Alphaproteobacteria</taxon>
        <taxon>Acetobacterales</taxon>
        <taxon>Roseomonadaceae</taxon>
        <taxon>Belnapia</taxon>
    </lineage>
</organism>
<evidence type="ECO:0000256" key="2">
    <source>
        <dbReference type="PROSITE-ProRule" id="PRU00284"/>
    </source>
</evidence>
<evidence type="ECO:0000313" key="6">
    <source>
        <dbReference type="Proteomes" id="UP000660885"/>
    </source>
</evidence>
<dbReference type="PANTHER" id="PTHR32089">
    <property type="entry name" value="METHYL-ACCEPTING CHEMOTAXIS PROTEIN MCPB"/>
    <property type="match status" value="1"/>
</dbReference>
<dbReference type="Gene3D" id="2.40.10.220">
    <property type="entry name" value="predicted glycosyltransferase like domains"/>
    <property type="match status" value="1"/>
</dbReference>
<evidence type="ECO:0000256" key="3">
    <source>
        <dbReference type="SAM" id="Coils"/>
    </source>
</evidence>
<protein>
    <submittedName>
        <fullName evidence="5">PilZ domain-containing protein</fullName>
    </submittedName>
</protein>
<evidence type="ECO:0000313" key="5">
    <source>
        <dbReference type="EMBL" id="MBL6078580.1"/>
    </source>
</evidence>
<dbReference type="PANTHER" id="PTHR32089:SF112">
    <property type="entry name" value="LYSOZYME-LIKE PROTEIN-RELATED"/>
    <property type="match status" value="1"/>
</dbReference>
<dbReference type="EMBL" id="JAETWB010000003">
    <property type="protein sequence ID" value="MBL6078580.1"/>
    <property type="molecule type" value="Genomic_DNA"/>
</dbReference>
<dbReference type="SMART" id="SM00283">
    <property type="entry name" value="MA"/>
    <property type="match status" value="1"/>
</dbReference>
<dbReference type="Proteomes" id="UP000660885">
    <property type="component" value="Unassembled WGS sequence"/>
</dbReference>
<feature type="domain" description="Methyl-accepting transducer" evidence="4">
    <location>
        <begin position="90"/>
        <end position="319"/>
    </location>
</feature>
<dbReference type="SUPFAM" id="SSF58104">
    <property type="entry name" value="Methyl-accepting chemotaxis protein (MCP) signaling domain"/>
    <property type="match status" value="1"/>
</dbReference>
<dbReference type="RefSeq" id="WP_202831691.1">
    <property type="nucleotide sequence ID" value="NZ_JAETWB010000003.1"/>
</dbReference>
<keyword evidence="1 2" id="KW-0807">Transducer</keyword>
<accession>A0ABS1U331</accession>
<gene>
    <name evidence="5" type="ORF">JMJ56_11230</name>
</gene>
<evidence type="ECO:0000259" key="4">
    <source>
        <dbReference type="PROSITE" id="PS50111"/>
    </source>
</evidence>
<dbReference type="Gene3D" id="1.10.287.950">
    <property type="entry name" value="Methyl-accepting chemotaxis protein"/>
    <property type="match status" value="1"/>
</dbReference>
<evidence type="ECO:0000256" key="1">
    <source>
        <dbReference type="ARBA" id="ARBA00023224"/>
    </source>
</evidence>
<dbReference type="Pfam" id="PF00015">
    <property type="entry name" value="MCPsignal"/>
    <property type="match status" value="1"/>
</dbReference>
<keyword evidence="3" id="KW-0175">Coiled coil</keyword>
<keyword evidence="6" id="KW-1185">Reference proteome</keyword>
<reference evidence="5 6" key="1">
    <citation type="submission" date="2021-01" db="EMBL/GenBank/DDBJ databases">
        <title>Belnapia mucosa sp. nov. and Belnapia arida sp. nov., isolated from the Tabernas Desert (Almeria, Spain).</title>
        <authorList>
            <person name="Molina-Menor E."/>
            <person name="Vidal-Verdu A."/>
            <person name="Calonge A."/>
            <person name="Satari L."/>
            <person name="Pereto J."/>
            <person name="Porcar M."/>
        </authorList>
    </citation>
    <scope>NUCLEOTIDE SEQUENCE [LARGE SCALE GENOMIC DNA]</scope>
    <source>
        <strain evidence="5 6">T18</strain>
    </source>
</reference>
<feature type="coiled-coil region" evidence="3">
    <location>
        <begin position="91"/>
        <end position="125"/>
    </location>
</feature>
<name>A0ABS1U331_9PROT</name>
<dbReference type="InterPro" id="IPR004089">
    <property type="entry name" value="MCPsignal_dom"/>
</dbReference>
<dbReference type="SUPFAM" id="SSF141371">
    <property type="entry name" value="PilZ domain-like"/>
    <property type="match status" value="1"/>
</dbReference>
<proteinExistence type="predicted"/>
<dbReference type="InterPro" id="IPR009875">
    <property type="entry name" value="PilZ_domain"/>
</dbReference>
<dbReference type="Pfam" id="PF07238">
    <property type="entry name" value="PilZ"/>
    <property type="match status" value="1"/>
</dbReference>
<dbReference type="PROSITE" id="PS50111">
    <property type="entry name" value="CHEMOTAXIS_TRANSDUC_2"/>
    <property type="match status" value="1"/>
</dbReference>